<sequence length="133" mass="15491">MFSFFTTNEANEALPDVIKKFEYALAKQNEVKKLEQQLQMSISTTNSFEEYVTLKQQLNSAVTKFYEAVEILENTGVVVKSIKQGLLDFPSKRFDEEVWLCWKYGETEIKFWHEKDSGFMGRKPIEVSDESLV</sequence>
<protein>
    <recommendedName>
        <fullName evidence="3">DUF2203 domain-containing protein</fullName>
    </recommendedName>
</protein>
<keyword evidence="2" id="KW-1185">Reference proteome</keyword>
<dbReference type="EMBL" id="JOKN01000002">
    <property type="protein sequence ID" value="KEQ57243.1"/>
    <property type="molecule type" value="Genomic_DNA"/>
</dbReference>
<evidence type="ECO:0000313" key="2">
    <source>
        <dbReference type="Proteomes" id="UP000028059"/>
    </source>
</evidence>
<proteinExistence type="predicted"/>
<organism evidence="1 2">
    <name type="scientific">Marine Group I thaumarchaeote SCGC AAA799-N04</name>
    <dbReference type="NCBI Taxonomy" id="1502293"/>
    <lineage>
        <taxon>Archaea</taxon>
        <taxon>Nitrososphaerota</taxon>
        <taxon>Marine Group I</taxon>
    </lineage>
</organism>
<dbReference type="AlphaFoldDB" id="A0A081RPX0"/>
<accession>A0A081RPX0</accession>
<comment type="caution">
    <text evidence="1">The sequence shown here is derived from an EMBL/GenBank/DDBJ whole genome shotgun (WGS) entry which is preliminary data.</text>
</comment>
<dbReference type="Pfam" id="PF09969">
    <property type="entry name" value="DUF2203"/>
    <property type="match status" value="1"/>
</dbReference>
<gene>
    <name evidence="1" type="ORF">AAA799N04_00193</name>
</gene>
<name>A0A081RPX0_9ARCH</name>
<evidence type="ECO:0008006" key="3">
    <source>
        <dbReference type="Google" id="ProtNLM"/>
    </source>
</evidence>
<dbReference type="PIRSF" id="PIRSF016498">
    <property type="entry name" value="UCP016498"/>
    <property type="match status" value="1"/>
</dbReference>
<evidence type="ECO:0000313" key="1">
    <source>
        <dbReference type="EMBL" id="KEQ57243.1"/>
    </source>
</evidence>
<dbReference type="PATRIC" id="fig|1502293.3.peg.181"/>
<dbReference type="Proteomes" id="UP000028059">
    <property type="component" value="Unassembled WGS sequence"/>
</dbReference>
<reference evidence="1 2" key="1">
    <citation type="submission" date="2014-06" db="EMBL/GenBank/DDBJ databases">
        <authorList>
            <person name="Ngugi D.K."/>
            <person name="Blom J."/>
            <person name="Alam I."/>
            <person name="Rashid M."/>
            <person name="Ba Alawi W."/>
            <person name="Zhang G."/>
            <person name="Hikmawan T."/>
            <person name="Guan Y."/>
            <person name="Antunes A."/>
            <person name="Siam R."/>
            <person name="ElDorry H."/>
            <person name="Bajic V."/>
            <person name="Stingl U."/>
        </authorList>
    </citation>
    <scope>NUCLEOTIDE SEQUENCE [LARGE SCALE GENOMIC DNA]</scope>
    <source>
        <strain evidence="1">SCGC AAA799-N04</strain>
    </source>
</reference>
<dbReference type="InterPro" id="IPR018699">
    <property type="entry name" value="DUF2203"/>
</dbReference>